<dbReference type="Proteomes" id="UP000189705">
    <property type="component" value="Unplaced"/>
</dbReference>
<evidence type="ECO:0000313" key="5">
    <source>
        <dbReference type="RefSeq" id="XP_014378067.1"/>
    </source>
</evidence>
<evidence type="ECO:0000313" key="3">
    <source>
        <dbReference type="Proteomes" id="UP000189705"/>
    </source>
</evidence>
<dbReference type="RefSeq" id="XP_025066561.1">
    <property type="nucleotide sequence ID" value="XM_025210776.1"/>
</dbReference>
<dbReference type="KEGG" id="asn:102369224"/>
<keyword evidence="3" id="KW-1185">Reference proteome</keyword>
<protein>
    <submittedName>
        <fullName evidence="4 5">Cyclin-Q isoform X1</fullName>
    </submittedName>
</protein>
<dbReference type="SUPFAM" id="SSF47954">
    <property type="entry name" value="Cyclin-like"/>
    <property type="match status" value="2"/>
</dbReference>
<dbReference type="InterPro" id="IPR043198">
    <property type="entry name" value="Cyclin/Ssn8"/>
</dbReference>
<evidence type="ECO:0000256" key="1">
    <source>
        <dbReference type="ARBA" id="ARBA00023127"/>
    </source>
</evidence>
<dbReference type="InterPro" id="IPR048055">
    <property type="entry name" value="Cyclin-Q_first_cyclin_box"/>
</dbReference>
<dbReference type="GO" id="GO:0006357">
    <property type="term" value="P:regulation of transcription by RNA polymerase II"/>
    <property type="evidence" value="ECO:0007669"/>
    <property type="project" value="InterPro"/>
</dbReference>
<proteinExistence type="predicted"/>
<gene>
    <name evidence="4 5 6 7 8 9 10" type="primary">CCNQ</name>
</gene>
<organism evidence="3 6">
    <name type="scientific">Alligator sinensis</name>
    <name type="common">Chinese alligator</name>
    <dbReference type="NCBI Taxonomy" id="38654"/>
    <lineage>
        <taxon>Eukaryota</taxon>
        <taxon>Metazoa</taxon>
        <taxon>Chordata</taxon>
        <taxon>Craniata</taxon>
        <taxon>Vertebrata</taxon>
        <taxon>Euteleostomi</taxon>
        <taxon>Archelosauria</taxon>
        <taxon>Archosauria</taxon>
        <taxon>Crocodylia</taxon>
        <taxon>Alligatoridae</taxon>
        <taxon>Alligatorinae</taxon>
        <taxon>Alligator</taxon>
    </lineage>
</organism>
<dbReference type="CTD" id="92002"/>
<dbReference type="RefSeq" id="XP_025066564.1">
    <property type="nucleotide sequence ID" value="XM_025210779.1"/>
</dbReference>
<dbReference type="PANTHER" id="PTHR10026">
    <property type="entry name" value="CYCLIN"/>
    <property type="match status" value="1"/>
</dbReference>
<dbReference type="SMART" id="SM00385">
    <property type="entry name" value="CYCLIN"/>
    <property type="match status" value="1"/>
</dbReference>
<sequence length="248" mass="27883">MGPLEGDKTEARTHFKVARFIMEAGVKLGLRSVPLATACTLYHRWTVAGGGGTDPYLVAMTALYLAGKVEEQHLRSRDVLNVCHRYLHPSSPPLDLDARFWELRDSLAQCELLLLRCLCFRVSFQHPHKYLLHYLLSLQPWLNRHAWGRAHVTRAAWALLRDSYHGPLGLQHPPQHLAAAILALALACYGLVPPCTPTPWWQVRPHNPGICTSSPHYPHCPSCAEEPRYLGSPVLPPGVRREPRCPRA</sequence>
<evidence type="ECO:0000313" key="9">
    <source>
        <dbReference type="RefSeq" id="XP_025066563.1"/>
    </source>
</evidence>
<dbReference type="RefSeq" id="XP_006029372.1">
    <property type="nucleotide sequence ID" value="XM_006029310.3"/>
</dbReference>
<dbReference type="CDD" id="cd20534">
    <property type="entry name" value="CYCLIN_CCNM_CCNQ_rpt1"/>
    <property type="match status" value="1"/>
</dbReference>
<dbReference type="GO" id="GO:0016538">
    <property type="term" value="F:cyclin-dependent protein serine/threonine kinase regulator activity"/>
    <property type="evidence" value="ECO:0007669"/>
    <property type="project" value="InterPro"/>
</dbReference>
<keyword evidence="1" id="KW-0195">Cyclin</keyword>
<dbReference type="InterPro" id="IPR013763">
    <property type="entry name" value="Cyclin-like_dom"/>
</dbReference>
<dbReference type="STRING" id="38654.A0A1U8D9Y7"/>
<dbReference type="CDD" id="cd20535">
    <property type="entry name" value="CYCLIN_CCNM_CCNQ_rpt2"/>
    <property type="match status" value="1"/>
</dbReference>
<dbReference type="RefSeq" id="XP_014378068.1">
    <property type="nucleotide sequence ID" value="XM_014522582.2"/>
</dbReference>
<feature type="domain" description="Cyclin-like" evidence="2">
    <location>
        <begin position="19"/>
        <end position="116"/>
    </location>
</feature>
<dbReference type="RefSeq" id="XP_014378067.1">
    <property type="nucleotide sequence ID" value="XM_014522581.2"/>
</dbReference>
<accession>A0A1U8D9Y7</accession>
<reference evidence="4 5" key="1">
    <citation type="submission" date="2025-04" db="UniProtKB">
        <authorList>
            <consortium name="RefSeq"/>
        </authorList>
    </citation>
    <scope>IDENTIFICATION</scope>
</reference>
<evidence type="ECO:0000313" key="10">
    <source>
        <dbReference type="RefSeq" id="XP_025066564.1"/>
    </source>
</evidence>
<evidence type="ECO:0000313" key="7">
    <source>
        <dbReference type="RefSeq" id="XP_025066561.1"/>
    </source>
</evidence>
<evidence type="ECO:0000313" key="4">
    <source>
        <dbReference type="RefSeq" id="XP_006029372.1"/>
    </source>
</evidence>
<dbReference type="InterPro" id="IPR048053">
    <property type="entry name" value="Cyclin-Q_second_cyclin_box"/>
</dbReference>
<dbReference type="Gene3D" id="1.10.472.10">
    <property type="entry name" value="Cyclin-like"/>
    <property type="match status" value="2"/>
</dbReference>
<name>A0A1U8D9Y7_ALLSI</name>
<evidence type="ECO:0000313" key="8">
    <source>
        <dbReference type="RefSeq" id="XP_025066562.1"/>
    </source>
</evidence>
<dbReference type="RefSeq" id="XP_025066563.1">
    <property type="nucleotide sequence ID" value="XM_025210778.1"/>
</dbReference>
<dbReference type="InterPro" id="IPR036915">
    <property type="entry name" value="Cyclin-like_sf"/>
</dbReference>
<evidence type="ECO:0000259" key="2">
    <source>
        <dbReference type="SMART" id="SM00385"/>
    </source>
</evidence>
<dbReference type="RefSeq" id="XP_025066562.1">
    <property type="nucleotide sequence ID" value="XM_025210777.1"/>
</dbReference>
<dbReference type="GeneID" id="102369224"/>
<dbReference type="AlphaFoldDB" id="A0A1U8D9Y7"/>
<evidence type="ECO:0000313" key="6">
    <source>
        <dbReference type="RefSeq" id="XP_014378068.1"/>
    </source>
</evidence>